<evidence type="ECO:0000313" key="1">
    <source>
        <dbReference type="EMBL" id="MDA4175956.1"/>
    </source>
</evidence>
<reference evidence="1" key="1">
    <citation type="submission" date="2022-08" db="EMBL/GenBank/DDBJ databases">
        <title>Genome sequencing of human pathogens.</title>
        <authorList>
            <person name="Cao X."/>
        </authorList>
    </citation>
    <scope>NUCLEOTIDE SEQUENCE</scope>
    <source>
        <strain evidence="1">EC16126</strain>
    </source>
</reference>
<sequence>ALWDVVRGQGRALMAGREGDPLYQI</sequence>
<evidence type="ECO:0000313" key="2">
    <source>
        <dbReference type="Proteomes" id="UP001211064"/>
    </source>
</evidence>
<dbReference type="Proteomes" id="UP001211064">
    <property type="component" value="Unassembled WGS sequence"/>
</dbReference>
<comment type="caution">
    <text evidence="1">The sequence shown here is derived from an EMBL/GenBank/DDBJ whole genome shotgun (WGS) entry which is preliminary data.</text>
</comment>
<dbReference type="RefSeq" id="WP_271097581.1">
    <property type="nucleotide sequence ID" value="NZ_JANWOR010000064.1"/>
</dbReference>
<organism evidence="1 2">
    <name type="scientific">Escherichia coli</name>
    <dbReference type="NCBI Taxonomy" id="562"/>
    <lineage>
        <taxon>Bacteria</taxon>
        <taxon>Pseudomonadati</taxon>
        <taxon>Pseudomonadota</taxon>
        <taxon>Gammaproteobacteria</taxon>
        <taxon>Enterobacterales</taxon>
        <taxon>Enterobacteriaceae</taxon>
        <taxon>Escherichia</taxon>
    </lineage>
</organism>
<accession>A0AAW5YYH2</accession>
<evidence type="ECO:0008006" key="3">
    <source>
        <dbReference type="Google" id="ProtNLM"/>
    </source>
</evidence>
<gene>
    <name evidence="1" type="ORF">NY836_00650</name>
</gene>
<feature type="non-terminal residue" evidence="1">
    <location>
        <position position="1"/>
    </location>
</feature>
<dbReference type="AlphaFoldDB" id="A0AAW5YYH2"/>
<name>A0AAW5YYH2_ECOLX</name>
<dbReference type="EMBL" id="JANWOR010000064">
    <property type="protein sequence ID" value="MDA4175956.1"/>
    <property type="molecule type" value="Genomic_DNA"/>
</dbReference>
<protein>
    <recommendedName>
        <fullName evidence="3">LysR family transcriptional regulator</fullName>
    </recommendedName>
</protein>
<proteinExistence type="predicted"/>